<keyword evidence="1" id="KW-0812">Transmembrane</keyword>
<proteinExistence type="predicted"/>
<dbReference type="KEGG" id="nhl:Nhal_0140"/>
<feature type="transmembrane region" description="Helical" evidence="1">
    <location>
        <begin position="35"/>
        <end position="55"/>
    </location>
</feature>
<dbReference type="EMBL" id="CP001798">
    <property type="protein sequence ID" value="ADE13357.1"/>
    <property type="molecule type" value="Genomic_DNA"/>
</dbReference>
<accession>D5C4T4</accession>
<keyword evidence="1" id="KW-1133">Transmembrane helix</keyword>
<dbReference type="Proteomes" id="UP000001844">
    <property type="component" value="Chromosome"/>
</dbReference>
<evidence type="ECO:0000256" key="1">
    <source>
        <dbReference type="SAM" id="Phobius"/>
    </source>
</evidence>
<sequence length="563" mass="62412">MNILTNSITLTAILFTIFLILFYRNMKNLIYKNIFILNIALLILGTPRISNAVLIPSAGTESETTITAQLMSNDGIYFPPNPSTLVTAGTASYATAVSTDPDFFESEINLGNSDRTINSHSSSSSSSVFLNLDANISNGGVLNDPAAIATFQSQHYTAAKSSSLDPLFSRAATISQGLISNFLIQNTFTDDTFPPPNSFNPLLNLTWDIDKLKMKSEAASSLSYMRDTIEIVQQSGGKTKTTTIGFVSLLENGKESTMYLGDSSSQAIKNWFDTNINRIDDQLILKENPGNLSVSVPLLDEFINPQQSLILHLKNTHIELSYEAPPRATFQVGQSIGHEIVGESQKFQMHWDKTNNTLYFDRLPINIKDKYKNDPLNGGYIEIDPLTHFASIEGREYFSGTEIRLLDRRGNVLYRASLPTLVFEGSIFQSQGFNMFAPILNVLEANLDVSSWLQDYFKEISFESILLPELFLGFEQTKIGSDIWDQNFNTPVNAILSFSGPKPSTVPEPTTLVLFILGFMYLILMEIKYCSRVFIKTSPNSPYNHPSGGNIPVVASIAALIPR</sequence>
<protein>
    <submittedName>
        <fullName evidence="2">Uncharacterized protein</fullName>
    </submittedName>
</protein>
<feature type="transmembrane region" description="Helical" evidence="1">
    <location>
        <begin position="6"/>
        <end position="23"/>
    </location>
</feature>
<evidence type="ECO:0000313" key="3">
    <source>
        <dbReference type="Proteomes" id="UP000001844"/>
    </source>
</evidence>
<evidence type="ECO:0000313" key="2">
    <source>
        <dbReference type="EMBL" id="ADE13357.1"/>
    </source>
</evidence>
<dbReference type="HOGENOM" id="CLU_545910_0_0_6"/>
<name>D5C4T4_NITHN</name>
<keyword evidence="3" id="KW-1185">Reference proteome</keyword>
<gene>
    <name evidence="2" type="ordered locus">Nhal_0140</name>
</gene>
<dbReference type="eggNOG" id="ENOG5032RD5">
    <property type="taxonomic scope" value="Bacteria"/>
</dbReference>
<keyword evidence="1" id="KW-0472">Membrane</keyword>
<dbReference type="AlphaFoldDB" id="D5C4T4"/>
<organism evidence="2 3">
    <name type="scientific">Nitrosococcus halophilus (strain Nc4)</name>
    <dbReference type="NCBI Taxonomy" id="472759"/>
    <lineage>
        <taxon>Bacteria</taxon>
        <taxon>Pseudomonadati</taxon>
        <taxon>Pseudomonadota</taxon>
        <taxon>Gammaproteobacteria</taxon>
        <taxon>Chromatiales</taxon>
        <taxon>Chromatiaceae</taxon>
        <taxon>Nitrosococcus</taxon>
    </lineage>
</organism>
<reference evidence="3" key="1">
    <citation type="submission" date="2010-04" db="EMBL/GenBank/DDBJ databases">
        <title>Complete genome sequence of Nitrosococcus halophilus Nc4, a salt-adapted, aerobic obligate ammonia-oxidizing sulfur purple bacterium.</title>
        <authorList>
            <consortium name="US DOE Joint Genome Institute"/>
            <person name="Campbell M.A."/>
            <person name="Malfatti S.A."/>
            <person name="Chain P.S.G."/>
            <person name="Heidelberg J.F."/>
            <person name="Ward B.B."/>
            <person name="Klotz M.G."/>
        </authorList>
    </citation>
    <scope>NUCLEOTIDE SEQUENCE [LARGE SCALE GENOMIC DNA]</scope>
    <source>
        <strain evidence="3">Nc4</strain>
    </source>
</reference>